<dbReference type="PANTHER" id="PTHR46698">
    <property type="entry name" value="CROSSVEINLESS 2"/>
    <property type="match status" value="1"/>
</dbReference>
<dbReference type="SUPFAM" id="SSF57567">
    <property type="entry name" value="Serine protease inhibitors"/>
    <property type="match status" value="1"/>
</dbReference>
<reference evidence="9" key="1">
    <citation type="journal article" date="2021" name="Sci. Adv.">
        <title>The American lobster genome reveals insights on longevity, neural, and immune adaptations.</title>
        <authorList>
            <person name="Polinski J.M."/>
            <person name="Zimin A.V."/>
            <person name="Clark K.F."/>
            <person name="Kohn A.B."/>
            <person name="Sadowski N."/>
            <person name="Timp W."/>
            <person name="Ptitsyn A."/>
            <person name="Khanna P."/>
            <person name="Romanova D.Y."/>
            <person name="Williams P."/>
            <person name="Greenwood S.J."/>
            <person name="Moroz L.L."/>
            <person name="Walt D.R."/>
            <person name="Bodnar A.G."/>
        </authorList>
    </citation>
    <scope>NUCLEOTIDE SEQUENCE</scope>
    <source>
        <strain evidence="9">GMGI-L3</strain>
    </source>
</reference>
<dbReference type="InterPro" id="IPR052424">
    <property type="entry name" value="Kielin_Chordin-BMP_Reg"/>
</dbReference>
<keyword evidence="4" id="KW-0732">Signal</keyword>
<evidence type="ECO:0000256" key="4">
    <source>
        <dbReference type="ARBA" id="ARBA00022729"/>
    </source>
</evidence>
<dbReference type="SMART" id="SM00216">
    <property type="entry name" value="VWD"/>
    <property type="match status" value="1"/>
</dbReference>
<evidence type="ECO:0000313" key="10">
    <source>
        <dbReference type="Proteomes" id="UP000747542"/>
    </source>
</evidence>
<dbReference type="CDD" id="cd19941">
    <property type="entry name" value="TIL"/>
    <property type="match status" value="1"/>
</dbReference>
<dbReference type="Pfam" id="PF00093">
    <property type="entry name" value="VWC"/>
    <property type="match status" value="3"/>
</dbReference>
<dbReference type="InterPro" id="IPR036084">
    <property type="entry name" value="Ser_inhib-like_sf"/>
</dbReference>
<dbReference type="SMART" id="SM00214">
    <property type="entry name" value="VWC"/>
    <property type="match status" value="3"/>
</dbReference>
<feature type="domain" description="VWFD" evidence="8">
    <location>
        <begin position="206"/>
        <end position="372"/>
    </location>
</feature>
<accession>A0A8J5JMC2</accession>
<dbReference type="PROSITE" id="PS51233">
    <property type="entry name" value="VWFD"/>
    <property type="match status" value="1"/>
</dbReference>
<evidence type="ECO:0000256" key="5">
    <source>
        <dbReference type="ARBA" id="ARBA00022737"/>
    </source>
</evidence>
<proteinExistence type="inferred from homology"/>
<keyword evidence="10" id="KW-1185">Reference proteome</keyword>
<name>A0A8J5JMC2_HOMAM</name>
<sequence length="541" mass="60405">MKGCWLEGRRVGEGEVVASRVDPCVRCGCTEGKLTCEKKACPVLSCPTKKQVLLPDSCCKTCQGSRELITPPGGRCFLNGYLYTTAMERTLDPCTTCTCHQGYITCQRATCPVLNCSHEYQITNENECCPTCSAAGQLESTCHMYGMIHKDGEEWKRDQCTSCTCTNGAVSCHTLPCQYFNKPCPPGFKRVESEHECCPRCEEAPGVCVVFGDPHYHTFDGLLFNFQLSPVPPACSITNLCVTLQGVCKYTLAKTCKAQGGFNLKVKLCQKLRTKVNGRIVKPPFEEPGVLNLTKEGQAVSVTTPLGVRVLWDGISYVEVEVPVEMKNRTCGLCGNFNGDADDDLTTKDGTLVETPNRMAMSWSTGKVRQCSRRMMAEKKAKQQRRPQRLTCLVPHDQALSQCGLLNSTVFQACHKIIPIEKFYQSCIFDMCECRSIRRCVCDTIQAYARQCQRLGIPVEEWRTHSKCGGLECPHGAEYMECAPPCRATCRNPKPNPNCHTWSCRAGCYCPHPTVLHRGACIPAEECRKSKKRRRNRRRNR</sequence>
<evidence type="ECO:0000256" key="6">
    <source>
        <dbReference type="ARBA" id="ARBA00023157"/>
    </source>
</evidence>
<keyword evidence="5" id="KW-0677">Repeat</keyword>
<keyword evidence="6" id="KW-1015">Disulfide bond</keyword>
<dbReference type="Gene3D" id="6.20.200.20">
    <property type="match status" value="2"/>
</dbReference>
<dbReference type="FunFam" id="2.10.25.10:FF:000055">
    <property type="entry name" value="alpha-tectorin isoform X1"/>
    <property type="match status" value="1"/>
</dbReference>
<dbReference type="SMART" id="SM00832">
    <property type="entry name" value="C8"/>
    <property type="match status" value="1"/>
</dbReference>
<comment type="subcellular location">
    <subcellularLocation>
        <location evidence="1">Secreted</location>
    </subcellularLocation>
</comment>
<evidence type="ECO:0000256" key="2">
    <source>
        <dbReference type="ARBA" id="ARBA00007611"/>
    </source>
</evidence>
<evidence type="ECO:0000259" key="8">
    <source>
        <dbReference type="PROSITE" id="PS51233"/>
    </source>
</evidence>
<dbReference type="PROSITE" id="PS50184">
    <property type="entry name" value="VWFC_2"/>
    <property type="match status" value="3"/>
</dbReference>
<dbReference type="GO" id="GO:0005576">
    <property type="term" value="C:extracellular region"/>
    <property type="evidence" value="ECO:0007669"/>
    <property type="project" value="UniProtKB-SubCell"/>
</dbReference>
<dbReference type="InterPro" id="IPR014853">
    <property type="entry name" value="VWF/SSPO/ZAN-like_Cys-rich_dom"/>
</dbReference>
<dbReference type="Gene3D" id="2.10.25.10">
    <property type="entry name" value="Laminin"/>
    <property type="match status" value="1"/>
</dbReference>
<evidence type="ECO:0000256" key="3">
    <source>
        <dbReference type="ARBA" id="ARBA00022525"/>
    </source>
</evidence>
<dbReference type="PANTHER" id="PTHR46698:SF4">
    <property type="entry name" value="CROSSVEINLESS 2"/>
    <property type="match status" value="1"/>
</dbReference>
<dbReference type="AlphaFoldDB" id="A0A8J5JMC2"/>
<dbReference type="PROSITE" id="PS01208">
    <property type="entry name" value="VWFC_1"/>
    <property type="match status" value="1"/>
</dbReference>
<gene>
    <name evidence="9" type="primary">BMPER-L</name>
    <name evidence="9" type="ORF">Hamer_G024447</name>
</gene>
<dbReference type="InterPro" id="IPR002919">
    <property type="entry name" value="TIL_dom"/>
</dbReference>
<dbReference type="Pfam" id="PF00094">
    <property type="entry name" value="VWD"/>
    <property type="match status" value="1"/>
</dbReference>
<evidence type="ECO:0000313" key="9">
    <source>
        <dbReference type="EMBL" id="KAG7157093.1"/>
    </source>
</evidence>
<protein>
    <submittedName>
        <fullName evidence="9">BMP-binding endothelial regulator protein-like</fullName>
    </submittedName>
</protein>
<dbReference type="InterPro" id="IPR001846">
    <property type="entry name" value="VWF_type-D"/>
</dbReference>
<dbReference type="Pfam" id="PF08742">
    <property type="entry name" value="C8"/>
    <property type="match status" value="1"/>
</dbReference>
<feature type="domain" description="VWFC" evidence="7">
    <location>
        <begin position="74"/>
        <end position="133"/>
    </location>
</feature>
<dbReference type="InterPro" id="IPR001007">
    <property type="entry name" value="VWF_dom"/>
</dbReference>
<organism evidence="9 10">
    <name type="scientific">Homarus americanus</name>
    <name type="common">American lobster</name>
    <dbReference type="NCBI Taxonomy" id="6706"/>
    <lineage>
        <taxon>Eukaryota</taxon>
        <taxon>Metazoa</taxon>
        <taxon>Ecdysozoa</taxon>
        <taxon>Arthropoda</taxon>
        <taxon>Crustacea</taxon>
        <taxon>Multicrustacea</taxon>
        <taxon>Malacostraca</taxon>
        <taxon>Eumalacostraca</taxon>
        <taxon>Eucarida</taxon>
        <taxon>Decapoda</taxon>
        <taxon>Pleocyemata</taxon>
        <taxon>Astacidea</taxon>
        <taxon>Nephropoidea</taxon>
        <taxon>Nephropidae</taxon>
        <taxon>Homarus</taxon>
    </lineage>
</organism>
<dbReference type="EMBL" id="JAHLQT010038115">
    <property type="protein sequence ID" value="KAG7157093.1"/>
    <property type="molecule type" value="Genomic_DNA"/>
</dbReference>
<evidence type="ECO:0000259" key="7">
    <source>
        <dbReference type="PROSITE" id="PS50184"/>
    </source>
</evidence>
<comment type="similarity">
    <text evidence="2">Belongs to the serine protease inhibitor-like (TIL domain-containing) family.</text>
</comment>
<dbReference type="SUPFAM" id="SSF57603">
    <property type="entry name" value="FnI-like domain"/>
    <property type="match status" value="3"/>
</dbReference>
<dbReference type="Gene3D" id="2.10.70.10">
    <property type="entry name" value="Complement Module, domain 1"/>
    <property type="match status" value="1"/>
</dbReference>
<comment type="caution">
    <text evidence="9">The sequence shown here is derived from an EMBL/GenBank/DDBJ whole genome shotgun (WGS) entry which is preliminary data.</text>
</comment>
<dbReference type="Pfam" id="PF01826">
    <property type="entry name" value="TIL"/>
    <property type="match status" value="1"/>
</dbReference>
<feature type="domain" description="VWFC" evidence="7">
    <location>
        <begin position="140"/>
        <end position="202"/>
    </location>
</feature>
<feature type="domain" description="VWFC" evidence="7">
    <location>
        <begin position="2"/>
        <end position="63"/>
    </location>
</feature>
<dbReference type="Proteomes" id="UP000747542">
    <property type="component" value="Unassembled WGS sequence"/>
</dbReference>
<evidence type="ECO:0000256" key="1">
    <source>
        <dbReference type="ARBA" id="ARBA00004613"/>
    </source>
</evidence>
<keyword evidence="3" id="KW-0964">Secreted</keyword>